<dbReference type="InterPro" id="IPR000983">
    <property type="entry name" value="Bac_GSPG_pilin"/>
</dbReference>
<evidence type="ECO:0000256" key="2">
    <source>
        <dbReference type="ARBA" id="ARBA00022481"/>
    </source>
</evidence>
<dbReference type="InterPro" id="IPR045584">
    <property type="entry name" value="Pilin-like"/>
</dbReference>
<name>A0AAW4KX33_9BACT</name>
<evidence type="ECO:0000313" key="8">
    <source>
        <dbReference type="Proteomes" id="UP000811899"/>
    </source>
</evidence>
<dbReference type="EMBL" id="JAHCVJ010000001">
    <property type="protein sequence ID" value="MBT0662879.1"/>
    <property type="molecule type" value="Genomic_DNA"/>
</dbReference>
<gene>
    <name evidence="7" type="ORF">KI809_01090</name>
</gene>
<keyword evidence="3 6" id="KW-0812">Transmembrane</keyword>
<evidence type="ECO:0000256" key="5">
    <source>
        <dbReference type="ARBA" id="ARBA00023136"/>
    </source>
</evidence>
<dbReference type="PANTHER" id="PTHR30093:SF44">
    <property type="entry name" value="TYPE II SECRETION SYSTEM CORE PROTEIN G"/>
    <property type="match status" value="1"/>
</dbReference>
<dbReference type="SUPFAM" id="SSF54523">
    <property type="entry name" value="Pili subunits"/>
    <property type="match status" value="1"/>
</dbReference>
<comment type="subcellular location">
    <subcellularLocation>
        <location evidence="1">Membrane</location>
        <topology evidence="1">Single-pass membrane protein</topology>
    </subcellularLocation>
</comment>
<sequence>MQIWFKKKQGSCCTSELFVAQIHGAQGFSLVELITVVAVIAALAAIALPAGANYVNRAKIARCLGDLQTINNEIQAYYIDRNSYPGSLSDIGRGSFTDPWGQLYVYNNIVTNGNPLMGTIDQLNSGNDYDLYSKGADLQTRSPDYDDAVCEDDIVRASDGSFFGKRKDF</sequence>
<accession>A0AAW4KX33</accession>
<dbReference type="Proteomes" id="UP000811899">
    <property type="component" value="Unassembled WGS sequence"/>
</dbReference>
<dbReference type="GO" id="GO:0015627">
    <property type="term" value="C:type II protein secretion system complex"/>
    <property type="evidence" value="ECO:0007669"/>
    <property type="project" value="InterPro"/>
</dbReference>
<evidence type="ECO:0000313" key="7">
    <source>
        <dbReference type="EMBL" id="MBT0662879.1"/>
    </source>
</evidence>
<keyword evidence="5 6" id="KW-0472">Membrane</keyword>
<dbReference type="PROSITE" id="PS00409">
    <property type="entry name" value="PROKAR_NTER_METHYL"/>
    <property type="match status" value="1"/>
</dbReference>
<dbReference type="AlphaFoldDB" id="A0AAW4KX33"/>
<evidence type="ECO:0000256" key="1">
    <source>
        <dbReference type="ARBA" id="ARBA00004167"/>
    </source>
</evidence>
<dbReference type="PANTHER" id="PTHR30093">
    <property type="entry name" value="GENERAL SECRETION PATHWAY PROTEIN G"/>
    <property type="match status" value="1"/>
</dbReference>
<reference evidence="7 8" key="1">
    <citation type="submission" date="2021-05" db="EMBL/GenBank/DDBJ databases">
        <title>The draft genome of Geobacter pelophilus DSM 12255.</title>
        <authorList>
            <person name="Xu Z."/>
            <person name="Masuda Y."/>
            <person name="Itoh H."/>
            <person name="Senoo K."/>
        </authorList>
    </citation>
    <scope>NUCLEOTIDE SEQUENCE [LARGE SCALE GENOMIC DNA]</scope>
    <source>
        <strain evidence="7 8">DSM 12255</strain>
    </source>
</reference>
<evidence type="ECO:0000256" key="3">
    <source>
        <dbReference type="ARBA" id="ARBA00022692"/>
    </source>
</evidence>
<comment type="caution">
    <text evidence="7">The sequence shown here is derived from an EMBL/GenBank/DDBJ whole genome shotgun (WGS) entry which is preliminary data.</text>
</comment>
<keyword evidence="4 6" id="KW-1133">Transmembrane helix</keyword>
<organism evidence="7 8">
    <name type="scientific">Geoanaerobacter pelophilus</name>
    <dbReference type="NCBI Taxonomy" id="60036"/>
    <lineage>
        <taxon>Bacteria</taxon>
        <taxon>Pseudomonadati</taxon>
        <taxon>Thermodesulfobacteriota</taxon>
        <taxon>Desulfuromonadia</taxon>
        <taxon>Geobacterales</taxon>
        <taxon>Geobacteraceae</taxon>
        <taxon>Geoanaerobacter</taxon>
    </lineage>
</organism>
<dbReference type="PRINTS" id="PR00813">
    <property type="entry name" value="BCTERIALGSPG"/>
</dbReference>
<dbReference type="InterPro" id="IPR012902">
    <property type="entry name" value="N_methyl_site"/>
</dbReference>
<keyword evidence="8" id="KW-1185">Reference proteome</keyword>
<dbReference type="NCBIfam" id="TIGR02532">
    <property type="entry name" value="IV_pilin_GFxxxE"/>
    <property type="match status" value="1"/>
</dbReference>
<dbReference type="Gene3D" id="3.30.700.10">
    <property type="entry name" value="Glycoprotein, Type 4 Pilin"/>
    <property type="match status" value="1"/>
</dbReference>
<dbReference type="GO" id="GO:0016020">
    <property type="term" value="C:membrane"/>
    <property type="evidence" value="ECO:0007669"/>
    <property type="project" value="UniProtKB-SubCell"/>
</dbReference>
<keyword evidence="2" id="KW-0488">Methylation</keyword>
<evidence type="ECO:0000256" key="4">
    <source>
        <dbReference type="ARBA" id="ARBA00022989"/>
    </source>
</evidence>
<dbReference type="RefSeq" id="WP_214169672.1">
    <property type="nucleotide sequence ID" value="NZ_JAHCVJ010000001.1"/>
</dbReference>
<feature type="transmembrane region" description="Helical" evidence="6">
    <location>
        <begin position="33"/>
        <end position="55"/>
    </location>
</feature>
<proteinExistence type="predicted"/>
<dbReference type="GO" id="GO:0015628">
    <property type="term" value="P:protein secretion by the type II secretion system"/>
    <property type="evidence" value="ECO:0007669"/>
    <property type="project" value="InterPro"/>
</dbReference>
<protein>
    <submittedName>
        <fullName evidence="7">Prepilin-type N-terminal cleavage/methylation domain-containing protein</fullName>
    </submittedName>
</protein>
<evidence type="ECO:0000256" key="6">
    <source>
        <dbReference type="SAM" id="Phobius"/>
    </source>
</evidence>